<dbReference type="EMBL" id="FZOU01000002">
    <property type="protein sequence ID" value="SNS76162.1"/>
    <property type="molecule type" value="Genomic_DNA"/>
</dbReference>
<accession>A0A239H4M6</accession>
<proteinExistence type="predicted"/>
<dbReference type="Proteomes" id="UP000198356">
    <property type="component" value="Unassembled WGS sequence"/>
</dbReference>
<sequence>MGHVFLRPCNNPHGVDSMSRKKVILRTVNDTLHPGYLEPSGIVQRETVDLLDLDGRIASFPLAGIRSICYVRDFNLTDTVGPERLVRRTFLARPRTEGLWLRVTLHGAEPLEGLAASDTSLLDALIEDRGLYLTPPDTRANTQRVFLPRTAIAELKLLAVVTTPSKPKPAQPADDLQDDLFA</sequence>
<evidence type="ECO:0000313" key="1">
    <source>
        <dbReference type="EMBL" id="SNS76162.1"/>
    </source>
</evidence>
<keyword evidence="2" id="KW-1185">Reference proteome</keyword>
<protein>
    <submittedName>
        <fullName evidence="1">Uncharacterized protein</fullName>
    </submittedName>
</protein>
<name>A0A239H4M6_9BACT</name>
<organism evidence="1 2">
    <name type="scientific">Granulicella rosea</name>
    <dbReference type="NCBI Taxonomy" id="474952"/>
    <lineage>
        <taxon>Bacteria</taxon>
        <taxon>Pseudomonadati</taxon>
        <taxon>Acidobacteriota</taxon>
        <taxon>Terriglobia</taxon>
        <taxon>Terriglobales</taxon>
        <taxon>Acidobacteriaceae</taxon>
        <taxon>Granulicella</taxon>
    </lineage>
</organism>
<dbReference type="AlphaFoldDB" id="A0A239H4M6"/>
<dbReference type="Pfam" id="PF22478">
    <property type="entry name" value="DUF6982"/>
    <property type="match status" value="1"/>
</dbReference>
<evidence type="ECO:0000313" key="2">
    <source>
        <dbReference type="Proteomes" id="UP000198356"/>
    </source>
</evidence>
<dbReference type="InterPro" id="IPR054251">
    <property type="entry name" value="DUF6982"/>
</dbReference>
<gene>
    <name evidence="1" type="ORF">SAMN05421770_102219</name>
</gene>
<reference evidence="1 2" key="1">
    <citation type="submission" date="2017-06" db="EMBL/GenBank/DDBJ databases">
        <authorList>
            <person name="Kim H.J."/>
            <person name="Triplett B.A."/>
        </authorList>
    </citation>
    <scope>NUCLEOTIDE SEQUENCE [LARGE SCALE GENOMIC DNA]</scope>
    <source>
        <strain evidence="1 2">DSM 18704</strain>
    </source>
</reference>